<evidence type="ECO:0000256" key="1">
    <source>
        <dbReference type="ARBA" id="ARBA00022448"/>
    </source>
</evidence>
<evidence type="ECO:0000256" key="2">
    <source>
        <dbReference type="ARBA" id="ARBA00022927"/>
    </source>
</evidence>
<feature type="domain" description="RH2" evidence="6">
    <location>
        <begin position="222"/>
        <end position="297"/>
    </location>
</feature>
<keyword evidence="8" id="KW-1185">Reference proteome</keyword>
<name>A0A9Q0MQV6_9DIPT</name>
<keyword evidence="1" id="KW-0813">Transport</keyword>
<feature type="coiled-coil region" evidence="4">
    <location>
        <begin position="186"/>
        <end position="250"/>
    </location>
</feature>
<dbReference type="EMBL" id="WJQU01000004">
    <property type="protein sequence ID" value="KAJ6636320.1"/>
    <property type="molecule type" value="Genomic_DNA"/>
</dbReference>
<dbReference type="GO" id="GO:0060271">
    <property type="term" value="P:cilium assembly"/>
    <property type="evidence" value="ECO:0007669"/>
    <property type="project" value="TreeGrafter"/>
</dbReference>
<evidence type="ECO:0000256" key="5">
    <source>
        <dbReference type="SAM" id="MobiDB-lite"/>
    </source>
</evidence>
<dbReference type="GO" id="GO:0005737">
    <property type="term" value="C:cytoplasm"/>
    <property type="evidence" value="ECO:0007669"/>
    <property type="project" value="TreeGrafter"/>
</dbReference>
<dbReference type="SUPFAM" id="SSF161256">
    <property type="entry name" value="RILP dimerisation region"/>
    <property type="match status" value="1"/>
</dbReference>
<reference evidence="7" key="1">
    <citation type="submission" date="2022-07" db="EMBL/GenBank/DDBJ databases">
        <authorList>
            <person name="Trinca V."/>
            <person name="Uliana J.V.C."/>
            <person name="Torres T.T."/>
            <person name="Ward R.J."/>
            <person name="Monesi N."/>
        </authorList>
    </citation>
    <scope>NUCLEOTIDE SEQUENCE</scope>
    <source>
        <strain evidence="7">HSMRA1968</strain>
        <tissue evidence="7">Whole embryos</tissue>
    </source>
</reference>
<dbReference type="GO" id="GO:0036064">
    <property type="term" value="C:ciliary basal body"/>
    <property type="evidence" value="ECO:0007669"/>
    <property type="project" value="TreeGrafter"/>
</dbReference>
<sequence>MMINVLELLETIATRNESENTRMQELNDRIAHLECEKQEKAVFRQRFDKELEIIEEQWRAESNELVTLVSSLQEENRRLQKSLGHTNELKASNTITPTVVRDESASNSATPDYQVLQRLRGQIEKHRKEMKLKESELAEAEQTVQVLNIQIERLTNSGRESRKRQKLLQVQVRSLVEERADFLAQLQDQHREILSLRKRLGIAEKENEDLSKCQDEENDPHRARFSTAELKEILCERDELKAQINDLATELQIYKPVEELKTEEKPTEEDPPVQGPLPYEPDDAPWKKGSETGIRKFYFLNQAPRVFLGDPFPRYLKWLSLLALTLTAFESHECSPQTMHLLPTYLIDAS</sequence>
<dbReference type="GO" id="GO:0051959">
    <property type="term" value="F:dynein light intermediate chain binding"/>
    <property type="evidence" value="ECO:0007669"/>
    <property type="project" value="TreeGrafter"/>
</dbReference>
<feature type="non-terminal residue" evidence="7">
    <location>
        <position position="1"/>
    </location>
</feature>
<dbReference type="AlphaFoldDB" id="A0A9Q0MQV6"/>
<organism evidence="7 8">
    <name type="scientific">Pseudolycoriella hygida</name>
    <dbReference type="NCBI Taxonomy" id="35572"/>
    <lineage>
        <taxon>Eukaryota</taxon>
        <taxon>Metazoa</taxon>
        <taxon>Ecdysozoa</taxon>
        <taxon>Arthropoda</taxon>
        <taxon>Hexapoda</taxon>
        <taxon>Insecta</taxon>
        <taxon>Pterygota</taxon>
        <taxon>Neoptera</taxon>
        <taxon>Endopterygota</taxon>
        <taxon>Diptera</taxon>
        <taxon>Nematocera</taxon>
        <taxon>Sciaroidea</taxon>
        <taxon>Sciaridae</taxon>
        <taxon>Pseudolycoriella</taxon>
    </lineage>
</organism>
<dbReference type="PANTHER" id="PTHR21502:SF4">
    <property type="entry name" value="RILP-LIKE PROTEIN HOMOLOG"/>
    <property type="match status" value="1"/>
</dbReference>
<evidence type="ECO:0000256" key="3">
    <source>
        <dbReference type="ARBA" id="ARBA00023054"/>
    </source>
</evidence>
<feature type="coiled-coil region" evidence="4">
    <location>
        <begin position="9"/>
        <end position="36"/>
    </location>
</feature>
<dbReference type="Pfam" id="PF11461">
    <property type="entry name" value="RILP"/>
    <property type="match status" value="1"/>
</dbReference>
<evidence type="ECO:0000256" key="4">
    <source>
        <dbReference type="SAM" id="Coils"/>
    </source>
</evidence>
<dbReference type="Gene3D" id="6.10.230.10">
    <property type="match status" value="1"/>
</dbReference>
<dbReference type="Proteomes" id="UP001151699">
    <property type="component" value="Chromosome C"/>
</dbReference>
<evidence type="ECO:0000313" key="7">
    <source>
        <dbReference type="EMBL" id="KAJ6636320.1"/>
    </source>
</evidence>
<dbReference type="PANTHER" id="PTHR21502">
    <property type="entry name" value="ZINC FINGER PROTEIN DZIP1"/>
    <property type="match status" value="1"/>
</dbReference>
<dbReference type="InterPro" id="IPR034743">
    <property type="entry name" value="RH1"/>
</dbReference>
<dbReference type="GO" id="GO:0046983">
    <property type="term" value="F:protein dimerization activity"/>
    <property type="evidence" value="ECO:0007669"/>
    <property type="project" value="InterPro"/>
</dbReference>
<evidence type="ECO:0000313" key="8">
    <source>
        <dbReference type="Proteomes" id="UP001151699"/>
    </source>
</evidence>
<keyword evidence="3 4" id="KW-0175">Coiled coil</keyword>
<evidence type="ECO:0000259" key="6">
    <source>
        <dbReference type="PROSITE" id="PS51777"/>
    </source>
</evidence>
<dbReference type="GO" id="GO:0015031">
    <property type="term" value="P:protein transport"/>
    <property type="evidence" value="ECO:0007669"/>
    <property type="project" value="UniProtKB-KW"/>
</dbReference>
<dbReference type="OrthoDB" id="10069524at2759"/>
<protein>
    <submittedName>
        <fullName evidence="7">RILP-like protein like</fullName>
    </submittedName>
</protein>
<gene>
    <name evidence="7" type="primary">Rilpl</name>
    <name evidence="7" type="ORF">Bhyg_14908</name>
</gene>
<accession>A0A9Q0MQV6</accession>
<comment type="caution">
    <text evidence="7">The sequence shown here is derived from an EMBL/GenBank/DDBJ whole genome shotgun (WGS) entry which is preliminary data.</text>
</comment>
<dbReference type="PROSITE" id="PS51777">
    <property type="entry name" value="RH2"/>
    <property type="match status" value="1"/>
</dbReference>
<feature type="region of interest" description="Disordered" evidence="5">
    <location>
        <begin position="258"/>
        <end position="284"/>
    </location>
</feature>
<dbReference type="GO" id="GO:0031267">
    <property type="term" value="F:small GTPase binding"/>
    <property type="evidence" value="ECO:0007669"/>
    <property type="project" value="TreeGrafter"/>
</dbReference>
<dbReference type="Pfam" id="PF09744">
    <property type="entry name" value="RH1"/>
    <property type="match status" value="1"/>
</dbReference>
<proteinExistence type="predicted"/>
<dbReference type="InterPro" id="IPR021563">
    <property type="entry name" value="RILP_dimer"/>
</dbReference>
<dbReference type="InterPro" id="IPR051241">
    <property type="entry name" value="DZIP_RILPL"/>
</dbReference>
<feature type="coiled-coil region" evidence="4">
    <location>
        <begin position="116"/>
        <end position="157"/>
    </location>
</feature>
<dbReference type="InterPro" id="IPR034744">
    <property type="entry name" value="RH2"/>
</dbReference>
<keyword evidence="2" id="KW-0653">Protein transport</keyword>